<name>G2LJE2_CHLTF</name>
<protein>
    <submittedName>
        <fullName evidence="2">Transposase-like protein</fullName>
    </submittedName>
</protein>
<organism evidence="2 3">
    <name type="scientific">Chloracidobacterium thermophilum (strain B)</name>
    <dbReference type="NCBI Taxonomy" id="981222"/>
    <lineage>
        <taxon>Bacteria</taxon>
        <taxon>Pseudomonadati</taxon>
        <taxon>Acidobacteriota</taxon>
        <taxon>Terriglobia</taxon>
        <taxon>Terriglobales</taxon>
        <taxon>Acidobacteriaceae</taxon>
        <taxon>Chloracidobacterium</taxon>
    </lineage>
</organism>
<dbReference type="PANTHER" id="PTHR33360">
    <property type="entry name" value="TRANSPOSASE FOR INSERTION SEQUENCE ELEMENT IS200"/>
    <property type="match status" value="1"/>
</dbReference>
<proteinExistence type="predicted"/>
<accession>G2LJE2</accession>
<evidence type="ECO:0000313" key="2">
    <source>
        <dbReference type="EMBL" id="AEP12831.1"/>
    </source>
</evidence>
<dbReference type="KEGG" id="ctm:Cabther_A2088"/>
<dbReference type="Gene3D" id="3.30.70.1290">
    <property type="entry name" value="Transposase IS200-like"/>
    <property type="match status" value="1"/>
</dbReference>
<dbReference type="GO" id="GO:0003677">
    <property type="term" value="F:DNA binding"/>
    <property type="evidence" value="ECO:0007669"/>
    <property type="project" value="InterPro"/>
</dbReference>
<dbReference type="GO" id="GO:0006313">
    <property type="term" value="P:DNA transposition"/>
    <property type="evidence" value="ECO:0007669"/>
    <property type="project" value="InterPro"/>
</dbReference>
<dbReference type="InterPro" id="IPR036515">
    <property type="entry name" value="Transposase_17_sf"/>
</dbReference>
<dbReference type="HOGENOM" id="CLU_101320_1_0_0"/>
<dbReference type="AlphaFoldDB" id="G2LJE2"/>
<dbReference type="EMBL" id="CP002514">
    <property type="protein sequence ID" value="AEP12831.1"/>
    <property type="molecule type" value="Genomic_DNA"/>
</dbReference>
<dbReference type="OrthoDB" id="9798161at2"/>
<dbReference type="InterPro" id="IPR002686">
    <property type="entry name" value="Transposase_17"/>
</dbReference>
<dbReference type="RefSeq" id="WP_014100568.1">
    <property type="nucleotide sequence ID" value="NC_016024.1"/>
</dbReference>
<dbReference type="Proteomes" id="UP000006791">
    <property type="component" value="Chromosome 1"/>
</dbReference>
<dbReference type="SMART" id="SM01321">
    <property type="entry name" value="Y1_Tnp"/>
    <property type="match status" value="1"/>
</dbReference>
<evidence type="ECO:0000259" key="1">
    <source>
        <dbReference type="SMART" id="SM01321"/>
    </source>
</evidence>
<reference evidence="2 3" key="1">
    <citation type="journal article" date="2012" name="Environ. Microbiol.">
        <title>Complete genome of Candidatus Chloracidobacterium thermophilum, a chlorophyll-based photoheterotroph belonging to the phylum Acidobacteria.</title>
        <authorList>
            <person name="Garcia Costas A.M."/>
            <person name="Liu Z."/>
            <person name="Tomsho L.P."/>
            <person name="Schuster S.C."/>
            <person name="Ward D.M."/>
            <person name="Bryant D.A."/>
        </authorList>
    </citation>
    <scope>NUCLEOTIDE SEQUENCE [LARGE SCALE GENOMIC DNA]</scope>
    <source>
        <strain evidence="2 3">B</strain>
    </source>
</reference>
<dbReference type="SUPFAM" id="SSF143422">
    <property type="entry name" value="Transposase IS200-like"/>
    <property type="match status" value="1"/>
</dbReference>
<dbReference type="STRING" id="981222.Cabther_A2088"/>
<dbReference type="Pfam" id="PF01797">
    <property type="entry name" value="Y1_Tnp"/>
    <property type="match status" value="1"/>
</dbReference>
<gene>
    <name evidence="2" type="ordered locus">Cabther_A2088</name>
</gene>
<dbReference type="PANTHER" id="PTHR33360:SF2">
    <property type="entry name" value="TRANSPOSASE FOR INSERTION SEQUENCE ELEMENT IS200"/>
    <property type="match status" value="1"/>
</dbReference>
<keyword evidence="3" id="KW-1185">Reference proteome</keyword>
<dbReference type="NCBIfam" id="NF033573">
    <property type="entry name" value="transpos_IS200"/>
    <property type="match status" value="1"/>
</dbReference>
<feature type="domain" description="Transposase IS200-like" evidence="1">
    <location>
        <begin position="13"/>
        <end position="127"/>
    </location>
</feature>
<dbReference type="GO" id="GO:0004803">
    <property type="term" value="F:transposase activity"/>
    <property type="evidence" value="ECO:0007669"/>
    <property type="project" value="InterPro"/>
</dbReference>
<evidence type="ECO:0000313" key="3">
    <source>
        <dbReference type="Proteomes" id="UP000006791"/>
    </source>
</evidence>
<sequence length="158" mass="18240">MTGSVEGVTANTYSSLFYHVVFSTKQRTKFIRPEIEQRVWAYLGGVASRQGAKAVQIGGVEDHVHVLLMAPPTVSPAELVSRIKGDSSRWIHEVFPELRNFGWQDGYGVFSVSRSNVPQVVKYIQNQREHHRVRTFQEEYLLFLKKHQVAYDERYLWG</sequence>